<protein>
    <submittedName>
        <fullName evidence="2">Uncharacterized protein</fullName>
    </submittedName>
</protein>
<comment type="caution">
    <text evidence="2">The sequence shown here is derived from an EMBL/GenBank/DDBJ whole genome shotgun (WGS) entry which is preliminary data.</text>
</comment>
<keyword evidence="3" id="KW-1185">Reference proteome</keyword>
<evidence type="ECO:0000313" key="3">
    <source>
        <dbReference type="Proteomes" id="UP001249851"/>
    </source>
</evidence>
<feature type="signal peptide" evidence="1">
    <location>
        <begin position="1"/>
        <end position="23"/>
    </location>
</feature>
<dbReference type="EMBL" id="JARQWQ010000137">
    <property type="protein sequence ID" value="KAK2548849.1"/>
    <property type="molecule type" value="Genomic_DNA"/>
</dbReference>
<dbReference type="AlphaFoldDB" id="A0AAD9PTK3"/>
<evidence type="ECO:0000313" key="2">
    <source>
        <dbReference type="EMBL" id="KAK2548849.1"/>
    </source>
</evidence>
<dbReference type="Proteomes" id="UP001249851">
    <property type="component" value="Unassembled WGS sequence"/>
</dbReference>
<dbReference type="PROSITE" id="PS51257">
    <property type="entry name" value="PROKAR_LIPOPROTEIN"/>
    <property type="match status" value="1"/>
</dbReference>
<feature type="chain" id="PRO_5041979112" evidence="1">
    <location>
        <begin position="24"/>
        <end position="72"/>
    </location>
</feature>
<evidence type="ECO:0000256" key="1">
    <source>
        <dbReference type="SAM" id="SignalP"/>
    </source>
</evidence>
<sequence>MDHRLIFIFTVVLFGACIVLSRADERAQDLLQRLDLKESDETVEQSGDSDATDGIKYVKRSGRCLVGQYFCR</sequence>
<reference evidence="2" key="2">
    <citation type="journal article" date="2023" name="Science">
        <title>Genomic signatures of disease resistance in endangered staghorn corals.</title>
        <authorList>
            <person name="Vollmer S.V."/>
            <person name="Selwyn J.D."/>
            <person name="Despard B.A."/>
            <person name="Roesel C.L."/>
        </authorList>
    </citation>
    <scope>NUCLEOTIDE SEQUENCE</scope>
    <source>
        <strain evidence="2">K2</strain>
    </source>
</reference>
<organism evidence="2 3">
    <name type="scientific">Acropora cervicornis</name>
    <name type="common">Staghorn coral</name>
    <dbReference type="NCBI Taxonomy" id="6130"/>
    <lineage>
        <taxon>Eukaryota</taxon>
        <taxon>Metazoa</taxon>
        <taxon>Cnidaria</taxon>
        <taxon>Anthozoa</taxon>
        <taxon>Hexacorallia</taxon>
        <taxon>Scleractinia</taxon>
        <taxon>Astrocoeniina</taxon>
        <taxon>Acroporidae</taxon>
        <taxon>Acropora</taxon>
    </lineage>
</organism>
<gene>
    <name evidence="2" type="ORF">P5673_030893</name>
</gene>
<name>A0AAD9PTK3_ACRCE</name>
<proteinExistence type="predicted"/>
<keyword evidence="1" id="KW-0732">Signal</keyword>
<reference evidence="2" key="1">
    <citation type="journal article" date="2023" name="G3 (Bethesda)">
        <title>Whole genome assembly and annotation of the endangered Caribbean coral Acropora cervicornis.</title>
        <authorList>
            <person name="Selwyn J.D."/>
            <person name="Vollmer S.V."/>
        </authorList>
    </citation>
    <scope>NUCLEOTIDE SEQUENCE</scope>
    <source>
        <strain evidence="2">K2</strain>
    </source>
</reference>
<accession>A0AAD9PTK3</accession>